<keyword evidence="7" id="KW-0472">Membrane</keyword>
<dbReference type="PROSITE" id="PS50893">
    <property type="entry name" value="ABC_TRANSPORTER_2"/>
    <property type="match status" value="1"/>
</dbReference>
<dbReference type="Pfam" id="PF08352">
    <property type="entry name" value="oligo_HPY"/>
    <property type="match status" value="1"/>
</dbReference>
<evidence type="ECO:0000313" key="9">
    <source>
        <dbReference type="EMBL" id="PWR02091.1"/>
    </source>
</evidence>
<evidence type="ECO:0000256" key="6">
    <source>
        <dbReference type="ARBA" id="ARBA00022840"/>
    </source>
</evidence>
<dbReference type="FunFam" id="3.40.50.300:FF:000016">
    <property type="entry name" value="Oligopeptide ABC transporter ATP-binding component"/>
    <property type="match status" value="1"/>
</dbReference>
<comment type="similarity">
    <text evidence="2">Belongs to the ABC transporter superfamily.</text>
</comment>
<dbReference type="GO" id="GO:0055085">
    <property type="term" value="P:transmembrane transport"/>
    <property type="evidence" value="ECO:0007669"/>
    <property type="project" value="UniProtKB-ARBA"/>
</dbReference>
<dbReference type="InterPro" id="IPR003439">
    <property type="entry name" value="ABC_transporter-like_ATP-bd"/>
</dbReference>
<dbReference type="OrthoDB" id="9802264at2"/>
<accession>A0A2V2LE32</accession>
<dbReference type="InterPro" id="IPR017871">
    <property type="entry name" value="ABC_transporter-like_CS"/>
</dbReference>
<evidence type="ECO:0000256" key="2">
    <source>
        <dbReference type="ARBA" id="ARBA00005417"/>
    </source>
</evidence>
<evidence type="ECO:0000256" key="5">
    <source>
        <dbReference type="ARBA" id="ARBA00022741"/>
    </source>
</evidence>
<dbReference type="InterPro" id="IPR003593">
    <property type="entry name" value="AAA+_ATPase"/>
</dbReference>
<keyword evidence="6" id="KW-0067">ATP-binding</keyword>
<dbReference type="InterPro" id="IPR013563">
    <property type="entry name" value="Oligopep_ABC_C"/>
</dbReference>
<dbReference type="EMBL" id="QGKU01000041">
    <property type="protein sequence ID" value="PWR02091.1"/>
    <property type="molecule type" value="Genomic_DNA"/>
</dbReference>
<evidence type="ECO:0000256" key="1">
    <source>
        <dbReference type="ARBA" id="ARBA00004417"/>
    </source>
</evidence>
<gene>
    <name evidence="9" type="ORF">DKT77_13480</name>
</gene>
<dbReference type="GO" id="GO:0016887">
    <property type="term" value="F:ATP hydrolysis activity"/>
    <property type="evidence" value="ECO:0007669"/>
    <property type="project" value="InterPro"/>
</dbReference>
<dbReference type="GO" id="GO:0005886">
    <property type="term" value="C:plasma membrane"/>
    <property type="evidence" value="ECO:0007669"/>
    <property type="project" value="UniProtKB-SubCell"/>
</dbReference>
<dbReference type="Proteomes" id="UP000245680">
    <property type="component" value="Unassembled WGS sequence"/>
</dbReference>
<keyword evidence="10" id="KW-1185">Reference proteome</keyword>
<dbReference type="NCBIfam" id="TIGR01727">
    <property type="entry name" value="oligo_HPY"/>
    <property type="match status" value="1"/>
</dbReference>
<comment type="subcellular location">
    <subcellularLocation>
        <location evidence="1">Cell inner membrane</location>
        <topology evidence="1">Peripheral membrane protein</topology>
    </subcellularLocation>
</comment>
<sequence>MRTLVKPSSKLAKNTSVAVSVDGLSIDVPGPTGFRRVVDAISFEIPKGRVLGLVGESGSGKSLTGMALNGLLPMSGARISGGRVHLSGRDVTAYRDRDWRPLRGQVVSMVFQDPLMSLNPVHRVGRQIAEALRVHKGLGRTAAWDGAVAMLDAVGVPEAAARARFFPHQLSGGMRQRVGIAMALACGPDLLIADEPTTALDVTIQAQILELIDRMRRETGAAVLFISHDLSVVSQVADEVAVIYAGRIVESGPTATVFAAPEHPYTIGLLGSMPDLSLPDAPLVAIPGAVPHADAMPDGCRFAPRCPYATKECRVGRPLMRNLGGGHAAACLYVPVSPS</sequence>
<evidence type="ECO:0000256" key="4">
    <source>
        <dbReference type="ARBA" id="ARBA00022475"/>
    </source>
</evidence>
<organism evidence="9 10">
    <name type="scientific">Meridianimarinicoccus roseus</name>
    <dbReference type="NCBI Taxonomy" id="2072018"/>
    <lineage>
        <taxon>Bacteria</taxon>
        <taxon>Pseudomonadati</taxon>
        <taxon>Pseudomonadota</taxon>
        <taxon>Alphaproteobacteria</taxon>
        <taxon>Rhodobacterales</taxon>
        <taxon>Paracoccaceae</taxon>
        <taxon>Meridianimarinicoccus</taxon>
    </lineage>
</organism>
<dbReference type="GO" id="GO:0005524">
    <property type="term" value="F:ATP binding"/>
    <property type="evidence" value="ECO:0007669"/>
    <property type="project" value="UniProtKB-KW"/>
</dbReference>
<dbReference type="InterPro" id="IPR050388">
    <property type="entry name" value="ABC_Ni/Peptide_Import"/>
</dbReference>
<comment type="caution">
    <text evidence="9">The sequence shown here is derived from an EMBL/GenBank/DDBJ whole genome shotgun (WGS) entry which is preliminary data.</text>
</comment>
<keyword evidence="5" id="KW-0547">Nucleotide-binding</keyword>
<evidence type="ECO:0000256" key="3">
    <source>
        <dbReference type="ARBA" id="ARBA00022448"/>
    </source>
</evidence>
<dbReference type="PROSITE" id="PS00211">
    <property type="entry name" value="ABC_TRANSPORTER_1"/>
    <property type="match status" value="1"/>
</dbReference>
<proteinExistence type="inferred from homology"/>
<dbReference type="SUPFAM" id="SSF52540">
    <property type="entry name" value="P-loop containing nucleoside triphosphate hydrolases"/>
    <property type="match status" value="1"/>
</dbReference>
<dbReference type="AlphaFoldDB" id="A0A2V2LE32"/>
<evidence type="ECO:0000313" key="10">
    <source>
        <dbReference type="Proteomes" id="UP000245680"/>
    </source>
</evidence>
<dbReference type="GO" id="GO:0015833">
    <property type="term" value="P:peptide transport"/>
    <property type="evidence" value="ECO:0007669"/>
    <property type="project" value="InterPro"/>
</dbReference>
<evidence type="ECO:0000259" key="8">
    <source>
        <dbReference type="PROSITE" id="PS50893"/>
    </source>
</evidence>
<dbReference type="Pfam" id="PF00005">
    <property type="entry name" value="ABC_tran"/>
    <property type="match status" value="1"/>
</dbReference>
<keyword evidence="4" id="KW-1003">Cell membrane</keyword>
<name>A0A2V2LE32_9RHOB</name>
<dbReference type="PANTHER" id="PTHR43297:SF2">
    <property type="entry name" value="DIPEPTIDE TRANSPORT ATP-BINDING PROTEIN DPPD"/>
    <property type="match status" value="1"/>
</dbReference>
<dbReference type="SMART" id="SM00382">
    <property type="entry name" value="AAA"/>
    <property type="match status" value="1"/>
</dbReference>
<dbReference type="PANTHER" id="PTHR43297">
    <property type="entry name" value="OLIGOPEPTIDE TRANSPORT ATP-BINDING PROTEIN APPD"/>
    <property type="match status" value="1"/>
</dbReference>
<reference evidence="9 10" key="1">
    <citation type="submission" date="2018-05" db="EMBL/GenBank/DDBJ databases">
        <title>Rhodobacteraceae gen. nov., sp. nov. isolated from sea water.</title>
        <authorList>
            <person name="Ren Y."/>
        </authorList>
    </citation>
    <scope>NUCLEOTIDE SEQUENCE [LARGE SCALE GENOMIC DNA]</scope>
    <source>
        <strain evidence="9 10">TG-679</strain>
    </source>
</reference>
<dbReference type="Gene3D" id="3.40.50.300">
    <property type="entry name" value="P-loop containing nucleotide triphosphate hydrolases"/>
    <property type="match status" value="1"/>
</dbReference>
<evidence type="ECO:0000256" key="7">
    <source>
        <dbReference type="ARBA" id="ARBA00023136"/>
    </source>
</evidence>
<protein>
    <recommendedName>
        <fullName evidence="8">ABC transporter domain-containing protein</fullName>
    </recommendedName>
</protein>
<feature type="domain" description="ABC transporter" evidence="8">
    <location>
        <begin position="19"/>
        <end position="270"/>
    </location>
</feature>
<dbReference type="CDD" id="cd03257">
    <property type="entry name" value="ABC_NikE_OppD_transporters"/>
    <property type="match status" value="1"/>
</dbReference>
<dbReference type="InterPro" id="IPR027417">
    <property type="entry name" value="P-loop_NTPase"/>
</dbReference>
<dbReference type="RefSeq" id="WP_109812215.1">
    <property type="nucleotide sequence ID" value="NZ_QGKU01000041.1"/>
</dbReference>
<keyword evidence="3" id="KW-0813">Transport</keyword>